<dbReference type="SUPFAM" id="SSF56300">
    <property type="entry name" value="Metallo-dependent phosphatases"/>
    <property type="match status" value="1"/>
</dbReference>
<name>A0A450TPG3_9GAMM</name>
<dbReference type="AlphaFoldDB" id="A0A450TPG3"/>
<evidence type="ECO:0000313" key="2">
    <source>
        <dbReference type="EMBL" id="VFJ69846.1"/>
    </source>
</evidence>
<sequence>MTHRATAREFEKAHEFVSAIIEQFGLSARRCILVPGNHDLSRDEAVYGWRPARAVKTDDLLEGCWCKQGDGAYFFVGGEVYRTQAKELAAPCRNYEGPRSIIISPFENTIMGRRK</sequence>
<evidence type="ECO:0000313" key="1">
    <source>
        <dbReference type="EMBL" id="VFJ69095.1"/>
    </source>
</evidence>
<evidence type="ECO:0000313" key="3">
    <source>
        <dbReference type="EMBL" id="VFK17782.1"/>
    </source>
</evidence>
<organism evidence="2">
    <name type="scientific">Candidatus Kentrum sp. FM</name>
    <dbReference type="NCBI Taxonomy" id="2126340"/>
    <lineage>
        <taxon>Bacteria</taxon>
        <taxon>Pseudomonadati</taxon>
        <taxon>Pseudomonadota</taxon>
        <taxon>Gammaproteobacteria</taxon>
        <taxon>Candidatus Kentrum</taxon>
    </lineage>
</organism>
<dbReference type="EMBL" id="CAADEZ010000525">
    <property type="protein sequence ID" value="VFJ69846.1"/>
    <property type="molecule type" value="Genomic_DNA"/>
</dbReference>
<dbReference type="EMBL" id="CAADFL010000502">
    <property type="protein sequence ID" value="VFK17782.1"/>
    <property type="molecule type" value="Genomic_DNA"/>
</dbReference>
<accession>A0A450TPG3</accession>
<dbReference type="EMBL" id="CAADFA010000511">
    <property type="protein sequence ID" value="VFJ69095.1"/>
    <property type="molecule type" value="Genomic_DNA"/>
</dbReference>
<reference evidence="2" key="1">
    <citation type="submission" date="2019-02" db="EMBL/GenBank/DDBJ databases">
        <authorList>
            <person name="Gruber-Vodicka R. H."/>
            <person name="Seah K. B. B."/>
        </authorList>
    </citation>
    <scope>NUCLEOTIDE SEQUENCE</scope>
    <source>
        <strain evidence="2">BECK_BZ163</strain>
        <strain evidence="3">BECK_BZ164</strain>
        <strain evidence="1">BECK_BZ165</strain>
    </source>
</reference>
<protein>
    <recommendedName>
        <fullName evidence="4">Calcineurin-like phosphoesterase</fullName>
    </recommendedName>
</protein>
<dbReference type="InterPro" id="IPR029052">
    <property type="entry name" value="Metallo-depent_PP-like"/>
</dbReference>
<proteinExistence type="predicted"/>
<evidence type="ECO:0008006" key="4">
    <source>
        <dbReference type="Google" id="ProtNLM"/>
    </source>
</evidence>
<gene>
    <name evidence="2" type="ORF">BECKFM1743A_GA0114220_105251</name>
    <name evidence="3" type="ORF">BECKFM1743B_GA0114221_105021</name>
    <name evidence="1" type="ORF">BECKFM1743C_GA0114222_105111</name>
</gene>